<dbReference type="GO" id="GO:0004560">
    <property type="term" value="F:alpha-L-fucosidase activity"/>
    <property type="evidence" value="ECO:0007669"/>
    <property type="project" value="TreeGrafter"/>
</dbReference>
<dbReference type="Gene3D" id="1.50.10.10">
    <property type="match status" value="1"/>
</dbReference>
<feature type="domain" description="Alpha fucosidase A-like C-terminal" evidence="3">
    <location>
        <begin position="683"/>
        <end position="741"/>
    </location>
</feature>
<dbReference type="SUPFAM" id="SSF48208">
    <property type="entry name" value="Six-hairpin glycosidases"/>
    <property type="match status" value="1"/>
</dbReference>
<keyword evidence="5" id="KW-0378">Hydrolase</keyword>
<organism evidence="5 6">
    <name type="scientific">Solitalea koreensis</name>
    <dbReference type="NCBI Taxonomy" id="543615"/>
    <lineage>
        <taxon>Bacteria</taxon>
        <taxon>Pseudomonadati</taxon>
        <taxon>Bacteroidota</taxon>
        <taxon>Sphingobacteriia</taxon>
        <taxon>Sphingobacteriales</taxon>
        <taxon>Sphingobacteriaceae</taxon>
        <taxon>Solitalea</taxon>
    </lineage>
</organism>
<dbReference type="RefSeq" id="WP_142601987.1">
    <property type="nucleotide sequence ID" value="NZ_FXSZ01000002.1"/>
</dbReference>
<feature type="chain" id="PRO_5021981332" evidence="1">
    <location>
        <begin position="24"/>
        <end position="774"/>
    </location>
</feature>
<dbReference type="Proteomes" id="UP000315971">
    <property type="component" value="Unassembled WGS sequence"/>
</dbReference>
<feature type="domain" description="Glycosyl hydrolase family 95 N-terminal" evidence="2">
    <location>
        <begin position="37"/>
        <end position="140"/>
    </location>
</feature>
<dbReference type="GO" id="GO:0005975">
    <property type="term" value="P:carbohydrate metabolic process"/>
    <property type="evidence" value="ECO:0007669"/>
    <property type="project" value="InterPro"/>
</dbReference>
<dbReference type="Pfam" id="PF14498">
    <property type="entry name" value="Glyco_hyd_65N_2"/>
    <property type="match status" value="1"/>
</dbReference>
<dbReference type="PANTHER" id="PTHR31084">
    <property type="entry name" value="ALPHA-L-FUCOSIDASE 2"/>
    <property type="match status" value="1"/>
</dbReference>
<dbReference type="EMBL" id="FXSZ01000002">
    <property type="protein sequence ID" value="SMO48816.1"/>
    <property type="molecule type" value="Genomic_DNA"/>
</dbReference>
<dbReference type="InterPro" id="IPR049053">
    <property type="entry name" value="AFCA-like_C"/>
</dbReference>
<dbReference type="InterPro" id="IPR008928">
    <property type="entry name" value="6-hairpin_glycosidase_sf"/>
</dbReference>
<accession>A0A521BNY3</accession>
<proteinExistence type="predicted"/>
<sequence length="774" mass="86462">MYIPRFFSIIFLFFNLCCGLAVSAQTPDLPDARYNLILNAPISTWDEAIPLGNGLMGGLLWGENNIIRLSLDRGDLWDERTSGEQEWWKKYTYQKGAEMIAQKEFSTVTSWWDAAYRGVSPTKLPAGRIEIKLPDAEVVKEFELREATAEGVARFISGAAINALYSAHDPIALLSIKGTVPDEIKLLSPMDVYHKNTKGQGGPSSGGSVSKLGYPEAVKGKSENTQWYIQEAAEGLKYCVYIETKKNGNETLLAFTITSTKDADDFLSLAAKRCSLALNKGYNAVRKPHVKWWDAFWQKSSVTVPDAAIQKQYNLVQYFYGAASRLNAPPMPLQGVWTADNGALPPWKGDYHNDLNTQMTYMAYQESGRFNEGASYLNFLWDRRDLFRAFAKDFYGTTGLACPGVMSYSGQPLGGWGQYSMSPSMSAWSAHLFYLHWLYIADDEFLQQKAYPWCSEVGECMLGLLKKDNKGILKLPLSSSPEIFDNSPKAWLEPNSNYDLMSLKMLFLSLQEMAESCGKSKEAKKWAEAASALGDFHTKADGTLLLDAKYELTSSHRHLSNIIGMYPFNLITDEGGEKDKQIIDASLSHWDSLGTSLWCGYTFSWMSCLKARVGDGEAAIKNLDFFLKAFVLRNGFHANGDQTKSGFSNFTYRPFTLEGNFLASQAVQEMLMQSWSPTPGKVNTGIIHIFPAMPQKWANASFTNLRAEGGYKVSAVRKNNKTTGFSIIPGKTGTVRIKDNFDGRTPKWNVKNVNKTGDIYEVHLIKGQKLKALF</sequence>
<dbReference type="InterPro" id="IPR012341">
    <property type="entry name" value="6hp_glycosidase-like_sf"/>
</dbReference>
<dbReference type="InterPro" id="IPR027414">
    <property type="entry name" value="GH95_N_dom"/>
</dbReference>
<keyword evidence="1" id="KW-0732">Signal</keyword>
<gene>
    <name evidence="5" type="ORF">SAMN06265350_102380</name>
</gene>
<evidence type="ECO:0000259" key="4">
    <source>
        <dbReference type="Pfam" id="PF22124"/>
    </source>
</evidence>
<keyword evidence="6" id="KW-1185">Reference proteome</keyword>
<dbReference type="InterPro" id="IPR054363">
    <property type="entry name" value="GH95_cat"/>
</dbReference>
<evidence type="ECO:0000259" key="3">
    <source>
        <dbReference type="Pfam" id="PF21307"/>
    </source>
</evidence>
<evidence type="ECO:0000313" key="6">
    <source>
        <dbReference type="Proteomes" id="UP000315971"/>
    </source>
</evidence>
<dbReference type="OrthoDB" id="9802600at2"/>
<reference evidence="5 6" key="1">
    <citation type="submission" date="2017-05" db="EMBL/GenBank/DDBJ databases">
        <authorList>
            <person name="Varghese N."/>
            <person name="Submissions S."/>
        </authorList>
    </citation>
    <scope>NUCLEOTIDE SEQUENCE [LARGE SCALE GENOMIC DNA]</scope>
    <source>
        <strain evidence="5 6">DSM 21342</strain>
    </source>
</reference>
<evidence type="ECO:0000313" key="5">
    <source>
        <dbReference type="EMBL" id="SMO48816.1"/>
    </source>
</evidence>
<evidence type="ECO:0000259" key="2">
    <source>
        <dbReference type="Pfam" id="PF14498"/>
    </source>
</evidence>
<dbReference type="AlphaFoldDB" id="A0A521BNY3"/>
<feature type="signal peptide" evidence="1">
    <location>
        <begin position="1"/>
        <end position="23"/>
    </location>
</feature>
<dbReference type="PANTHER" id="PTHR31084:SF0">
    <property type="entry name" value="ALPHA-L-FUCOSIDASE 2"/>
    <property type="match status" value="1"/>
</dbReference>
<feature type="domain" description="Glycosyl hydrolase family 95 catalytic" evidence="4">
    <location>
        <begin position="271"/>
        <end position="671"/>
    </location>
</feature>
<evidence type="ECO:0000256" key="1">
    <source>
        <dbReference type="SAM" id="SignalP"/>
    </source>
</evidence>
<name>A0A521BNY3_9SPHI</name>
<protein>
    <submittedName>
        <fullName evidence="5">Glycosyl hydrolase family 65, N-terminal domain</fullName>
    </submittedName>
</protein>
<dbReference type="Pfam" id="PF22124">
    <property type="entry name" value="Glyco_hydro_95_cat"/>
    <property type="match status" value="1"/>
</dbReference>
<dbReference type="Pfam" id="PF21307">
    <property type="entry name" value="Glyco_hydro_95_C"/>
    <property type="match status" value="1"/>
</dbReference>